<organism evidence="1 2">
    <name type="scientific">Mariniflexile gromovii</name>
    <dbReference type="NCBI Taxonomy" id="362523"/>
    <lineage>
        <taxon>Bacteria</taxon>
        <taxon>Pseudomonadati</taxon>
        <taxon>Bacteroidota</taxon>
        <taxon>Flavobacteriia</taxon>
        <taxon>Flavobacteriales</taxon>
        <taxon>Flavobacteriaceae</taxon>
        <taxon>Mariniflexile</taxon>
    </lineage>
</organism>
<dbReference type="RefSeq" id="WP_209654052.1">
    <property type="nucleotide sequence ID" value="NZ_JAGJCB010000005.1"/>
</dbReference>
<name>A0ABS4BSR8_9FLAO</name>
<evidence type="ECO:0000313" key="2">
    <source>
        <dbReference type="Proteomes" id="UP000670776"/>
    </source>
</evidence>
<dbReference type="Gene3D" id="3.30.530.20">
    <property type="match status" value="1"/>
</dbReference>
<protein>
    <submittedName>
        <fullName evidence="1">SRPBCC family protein</fullName>
    </submittedName>
</protein>
<comment type="caution">
    <text evidence="1">The sequence shown here is derived from an EMBL/GenBank/DDBJ whole genome shotgun (WGS) entry which is preliminary data.</text>
</comment>
<dbReference type="InterPro" id="IPR023393">
    <property type="entry name" value="START-like_dom_sf"/>
</dbReference>
<dbReference type="Proteomes" id="UP000670776">
    <property type="component" value="Unassembled WGS sequence"/>
</dbReference>
<keyword evidence="2" id="KW-1185">Reference proteome</keyword>
<dbReference type="CDD" id="cd07820">
    <property type="entry name" value="SRPBCC_3"/>
    <property type="match status" value="1"/>
</dbReference>
<proteinExistence type="predicted"/>
<gene>
    <name evidence="1" type="ORF">J8H85_07320</name>
</gene>
<reference evidence="1 2" key="1">
    <citation type="submission" date="2021-04" db="EMBL/GenBank/DDBJ databases">
        <title>Mariniflexile gromovii gen. nov., sp. nov., a gliding bacterium isolated from the sea urchin Strongylocentrotus intermedius.</title>
        <authorList>
            <person name="Ko S."/>
            <person name="Le V."/>
            <person name="Ahn C.-Y."/>
            <person name="Oh H.-M."/>
        </authorList>
    </citation>
    <scope>NUCLEOTIDE SEQUENCE [LARGE SCALE GENOMIC DNA]</scope>
    <source>
        <strain evidence="1 2">KCTC 12570</strain>
    </source>
</reference>
<dbReference type="SUPFAM" id="SSF55961">
    <property type="entry name" value="Bet v1-like"/>
    <property type="match status" value="1"/>
</dbReference>
<dbReference type="EMBL" id="JAGJCB010000005">
    <property type="protein sequence ID" value="MBP0903634.1"/>
    <property type="molecule type" value="Genomic_DNA"/>
</dbReference>
<sequence length="150" mass="17373">MALIEIQTQINADLKTCFDLARNIDLHKESLKHTGEMPIAGKTTGLLEKGEWVSWEAKHFGFVQHLTSKITEFDAPNCFVDEMVLGIFKSFRHEHIFQKKGDKTIMIDRFHFESPLGFLGKIANVLFLKRYMKNLLLTRNTYLKEQAESI</sequence>
<accession>A0ABS4BSR8</accession>
<evidence type="ECO:0000313" key="1">
    <source>
        <dbReference type="EMBL" id="MBP0903634.1"/>
    </source>
</evidence>